<organism evidence="1 2">
    <name type="scientific">Tritrichomonas musculus</name>
    <dbReference type="NCBI Taxonomy" id="1915356"/>
    <lineage>
        <taxon>Eukaryota</taxon>
        <taxon>Metamonada</taxon>
        <taxon>Parabasalia</taxon>
        <taxon>Tritrichomonadida</taxon>
        <taxon>Tritrichomonadidae</taxon>
        <taxon>Tritrichomonas</taxon>
    </lineage>
</organism>
<evidence type="ECO:0000313" key="2">
    <source>
        <dbReference type="Proteomes" id="UP001470230"/>
    </source>
</evidence>
<sequence length="693" mass="80176">MKSEASEIFSNIFEGKKLDLSEQHVKNEIQKNPQLFEDQTVQLSNHYFQEWSENLLHLTNENLFDTSVHYFSIFTKVIDIIPSYFPPDSQIFLLIVQSFLNNIIKNNELMKNFCLSLCFKIQVMICSNNNSIDYSQIDLVITIFKSFHIVDIILEVITQYPFNFSKDIKYNPSKEVILYIEIAFLRYLLTQKIVGHILDSMNNIDNESKINLLVSILHKVFNQLITEKISTLTINVNPPLGKLLGTPYLSWICDEYRIQIKEQKNSDQEDKESLLNSNNYKFNFTQLYEACGSCIYDEILKYSRDKNDDISHILYIIESLSQHYSRDFESTPGAMNYLESSIREALNDSRMKFDYNLAFHIDNSISNAFLYGATFWEYFIAHPHKEEIKNDDNSDDNHHHHHHDHCQCGFLFGNRESFARSALLHAVMRIENKSKFCAYLANSINSLTAAHGQGVIEIITPILDIIQLATGGNNIGLASSIHHRHEHHEHHEHEHHKHEAVNENDNATSGCCCECDSGNLWVEARLSFKGKVIPVFCDYLTYQIVNAIIDSGGCSLDEIKKAVKGNNDEIEDRVITLADYLLYLNDDDKYVFDSSYCPEQDFMRIVPFYEPMKGQISPEKHDLIKKKILAAIQTKGFEKLEFFIYDSFLMLNRKVRPDTAMILDMLDELVSDGDLELNDGIVKYIKGNEEEEK</sequence>
<dbReference type="Proteomes" id="UP001470230">
    <property type="component" value="Unassembled WGS sequence"/>
</dbReference>
<evidence type="ECO:0000313" key="1">
    <source>
        <dbReference type="EMBL" id="KAK8897299.1"/>
    </source>
</evidence>
<dbReference type="EMBL" id="JAPFFF010000002">
    <property type="protein sequence ID" value="KAK8897299.1"/>
    <property type="molecule type" value="Genomic_DNA"/>
</dbReference>
<comment type="caution">
    <text evidence="1">The sequence shown here is derived from an EMBL/GenBank/DDBJ whole genome shotgun (WGS) entry which is preliminary data.</text>
</comment>
<protein>
    <recommendedName>
        <fullName evidence="3">Cullin family profile domain-containing protein</fullName>
    </recommendedName>
</protein>
<proteinExistence type="predicted"/>
<accession>A0ABR2L1R9</accession>
<name>A0ABR2L1R9_9EUKA</name>
<gene>
    <name evidence="1" type="ORF">M9Y10_015239</name>
</gene>
<evidence type="ECO:0008006" key="3">
    <source>
        <dbReference type="Google" id="ProtNLM"/>
    </source>
</evidence>
<reference evidence="1 2" key="1">
    <citation type="submission" date="2024-04" db="EMBL/GenBank/DDBJ databases">
        <title>Tritrichomonas musculus Genome.</title>
        <authorList>
            <person name="Alves-Ferreira E."/>
            <person name="Grigg M."/>
            <person name="Lorenzi H."/>
            <person name="Galac M."/>
        </authorList>
    </citation>
    <scope>NUCLEOTIDE SEQUENCE [LARGE SCALE GENOMIC DNA]</scope>
    <source>
        <strain evidence="1 2">EAF2021</strain>
    </source>
</reference>
<keyword evidence="2" id="KW-1185">Reference proteome</keyword>